<keyword evidence="2" id="KW-0597">Phosphoprotein</keyword>
<dbReference type="GeneID" id="3371379"/>
<dbReference type="GO" id="GO:0016020">
    <property type="term" value="C:membrane"/>
    <property type="evidence" value="ECO:0007669"/>
    <property type="project" value="TreeGrafter"/>
</dbReference>
<dbReference type="SUPFAM" id="SSF144000">
    <property type="entry name" value="Oxysterol-binding protein-like"/>
    <property type="match status" value="1"/>
</dbReference>
<evidence type="ECO:0000256" key="1">
    <source>
        <dbReference type="ARBA" id="ARBA00008842"/>
    </source>
</evidence>
<dbReference type="AlphaFoldDB" id="Q5CT25"/>
<name>Q5CT25_CRYPI</name>
<dbReference type="InterPro" id="IPR037239">
    <property type="entry name" value="OSBP_sf"/>
</dbReference>
<evidence type="ECO:0000313" key="4">
    <source>
        <dbReference type="Proteomes" id="UP000006726"/>
    </source>
</evidence>
<protein>
    <submittedName>
        <fullName evidence="3">Oxysterol binding protein</fullName>
    </submittedName>
</protein>
<comment type="similarity">
    <text evidence="1">Belongs to the OSBP family.</text>
</comment>
<accession>Q5CT25</accession>
<dbReference type="PANTHER" id="PTHR10972:SF205">
    <property type="entry name" value="OXYSTEROL-BINDING PROTEIN 1"/>
    <property type="match status" value="1"/>
</dbReference>
<organism evidence="3 4">
    <name type="scientific">Cryptosporidium parvum (strain Iowa II)</name>
    <dbReference type="NCBI Taxonomy" id="353152"/>
    <lineage>
        <taxon>Eukaryota</taxon>
        <taxon>Sar</taxon>
        <taxon>Alveolata</taxon>
        <taxon>Apicomplexa</taxon>
        <taxon>Conoidasida</taxon>
        <taxon>Coccidia</taxon>
        <taxon>Eucoccidiorida</taxon>
        <taxon>Eimeriorina</taxon>
        <taxon>Cryptosporidiidae</taxon>
        <taxon>Cryptosporidium</taxon>
    </lineage>
</organism>
<feature type="non-terminal residue" evidence="3">
    <location>
        <position position="1"/>
    </location>
</feature>
<dbReference type="InterPro" id="IPR000648">
    <property type="entry name" value="Oxysterol-bd"/>
</dbReference>
<evidence type="ECO:0000313" key="3">
    <source>
        <dbReference type="EMBL" id="EAK88591.1"/>
    </source>
</evidence>
<dbReference type="OrthoDB" id="1854502at2759"/>
<sequence length="590" mass="67689">NNSVEVNHMNRIRRKISRYVHRKPKGFRTEEILERNTDITQEIDVNKHISLLENIEIETNTGERRSKSLSSSNLLEEVHIVSNEAETTTVIEEVDNLISSSSIIESSNSNSLIEKNKVMKTNSEESFVSIKESEDELSVERLNTTKTCVENEDIEKEETCNITRRRNLPVPKTSAKFSLLSMMRQVFGKDLSRISMPICLNEPLSFIQRLSEDLEYHDLLKKASNSKSVDERVAYITVFASSAISSTFLRLSKPFNPLLGETFELTHRGFKFIAEQVMHHPPVAAYHAESDDGSWVYWGTVWSTMSFGPNSLSILPQGTVHLKIRTADGEEEYSWERPNCIIHNIIFGSTWLEWLGDVNVTSKNHGYRGKTSFFSDSNNSYSLNKYNSSLENSKRGKRRNIVTGSVYNEDNQRLFCIEGQSDQEIQISSTKSQNDSFHPYSKSNVVWRCNPHPNNGDNSHNFFLTYMALELNEISDDYNPEKGANIPITDSRFRPDQRLYESGDVDGAQIIKGLLEEKQRKREKTGNSAVPRWFAKGKRLSSSVLNAKNSSVSKDVVEYEWDFTHEYWNYKNSQNFSNLNDIIDIFNIDK</sequence>
<comment type="caution">
    <text evidence="3">The sequence shown here is derived from an EMBL/GenBank/DDBJ whole genome shotgun (WGS) entry which is preliminary data.</text>
</comment>
<dbReference type="Proteomes" id="UP000006726">
    <property type="component" value="Chromosome 1"/>
</dbReference>
<proteinExistence type="inferred from homology"/>
<dbReference type="KEGG" id="cpv:cgd1_320"/>
<dbReference type="InParanoid" id="Q5CT25"/>
<dbReference type="GO" id="GO:0032934">
    <property type="term" value="F:sterol binding"/>
    <property type="evidence" value="ECO:0007669"/>
    <property type="project" value="TreeGrafter"/>
</dbReference>
<dbReference type="OMA" id="LKVWSLI"/>
<gene>
    <name evidence="3" type="ORF">cgd1_320</name>
</gene>
<reference evidence="3 4" key="1">
    <citation type="journal article" date="2004" name="Science">
        <title>Complete genome sequence of the apicomplexan, Cryptosporidium parvum.</title>
        <authorList>
            <person name="Abrahamsen M.S."/>
            <person name="Templeton T.J."/>
            <person name="Enomoto S."/>
            <person name="Abrahante J.E."/>
            <person name="Zhu G."/>
            <person name="Lancto C.A."/>
            <person name="Deng M."/>
            <person name="Liu C."/>
            <person name="Widmer G."/>
            <person name="Tzipori S."/>
            <person name="Buck G.A."/>
            <person name="Xu P."/>
            <person name="Bankier A.T."/>
            <person name="Dear P.H."/>
            <person name="Konfortov B.A."/>
            <person name="Spriggs H.F."/>
            <person name="Iyer L."/>
            <person name="Anantharaman V."/>
            <person name="Aravind L."/>
            <person name="Kapur V."/>
        </authorList>
    </citation>
    <scope>NUCLEOTIDE SEQUENCE [LARGE SCALE GENOMIC DNA]</scope>
    <source>
        <strain evidence="4">Iowa II</strain>
    </source>
</reference>
<dbReference type="RefSeq" id="XP_627892.1">
    <property type="nucleotide sequence ID" value="XM_627892.1"/>
</dbReference>
<dbReference type="Pfam" id="PF01237">
    <property type="entry name" value="Oxysterol_BP"/>
    <property type="match status" value="1"/>
</dbReference>
<keyword evidence="4" id="KW-1185">Reference proteome</keyword>
<evidence type="ECO:0000256" key="2">
    <source>
        <dbReference type="ARBA" id="ARBA00022553"/>
    </source>
</evidence>
<dbReference type="EMBL" id="AAEE01000006">
    <property type="protein sequence ID" value="EAK88591.1"/>
    <property type="molecule type" value="Genomic_DNA"/>
</dbReference>
<dbReference type="GO" id="GO:0005829">
    <property type="term" value="C:cytosol"/>
    <property type="evidence" value="ECO:0007669"/>
    <property type="project" value="TreeGrafter"/>
</dbReference>
<dbReference type="PANTHER" id="PTHR10972">
    <property type="entry name" value="OXYSTEROL-BINDING PROTEIN-RELATED"/>
    <property type="match status" value="1"/>
</dbReference>
<dbReference type="Gene3D" id="2.40.160.120">
    <property type="match status" value="1"/>
</dbReference>